<sequence>MTFEQILEQQHLLLPKAVPVSKSYRSFLEEIFDKYLDLLSSISPKKVKIQGLSAPINFASTLKTQTDVVNGILESLDLYYGGSPSKAYARFEKMINDRTGKYKKLLNIKNLDEGESFYRLRVKKENFPLTAKEMFHIPFELRGKISTQRYSIPGFPCLYLGKTIYVAWEELKRPNLDEFQVVRLQATKPLKLLSLTGEEWGSNSYHRTPYKYLMTWPIIAACSIKVSNYDDAFKSEYIIPQLLLQWVRNNNELVDGIMYNSTHIPNKKLTTEGQLYNVVLPVRENNEKGICSHLAGCFQTTETISKQLIDYTTGGQTFGYSNTERQAINNKMPDLEIIPGQKFPYSYSVLGMMELKLENMSLKKVE</sequence>
<reference evidence="1 2" key="1">
    <citation type="submission" date="2019-02" db="EMBL/GenBank/DDBJ databases">
        <title>Pedobacter sp. RP-3-21 sp. nov., isolated from Arctic soil.</title>
        <authorList>
            <person name="Dahal R.H."/>
        </authorList>
    </citation>
    <scope>NUCLEOTIDE SEQUENCE [LARGE SCALE GENOMIC DNA]</scope>
    <source>
        <strain evidence="1 2">RP-3-21</strain>
    </source>
</reference>
<dbReference type="Proteomes" id="UP000293925">
    <property type="component" value="Unassembled WGS sequence"/>
</dbReference>
<dbReference type="EMBL" id="SJSO01000001">
    <property type="protein sequence ID" value="TCD29625.1"/>
    <property type="molecule type" value="Genomic_DNA"/>
</dbReference>
<name>A0A4R0Q6C5_9SPHI</name>
<evidence type="ECO:0000313" key="1">
    <source>
        <dbReference type="EMBL" id="TCD29625.1"/>
    </source>
</evidence>
<comment type="caution">
    <text evidence="1">The sequence shown here is derived from an EMBL/GenBank/DDBJ whole genome shotgun (WGS) entry which is preliminary data.</text>
</comment>
<protein>
    <submittedName>
        <fullName evidence="1">Uncharacterized protein</fullName>
    </submittedName>
</protein>
<organism evidence="1 2">
    <name type="scientific">Pedobacter psychrodurus</name>
    <dbReference type="NCBI Taxonomy" id="2530456"/>
    <lineage>
        <taxon>Bacteria</taxon>
        <taxon>Pseudomonadati</taxon>
        <taxon>Bacteroidota</taxon>
        <taxon>Sphingobacteriia</taxon>
        <taxon>Sphingobacteriales</taxon>
        <taxon>Sphingobacteriaceae</taxon>
        <taxon>Pedobacter</taxon>
    </lineage>
</organism>
<evidence type="ECO:0000313" key="2">
    <source>
        <dbReference type="Proteomes" id="UP000293925"/>
    </source>
</evidence>
<dbReference type="OrthoDB" id="7068172at2"/>
<dbReference type="RefSeq" id="WP_131526503.1">
    <property type="nucleotide sequence ID" value="NZ_SJSO01000001.1"/>
</dbReference>
<accession>A0A4R0Q6C5</accession>
<gene>
    <name evidence="1" type="ORF">EZ456_01000</name>
</gene>
<keyword evidence="2" id="KW-1185">Reference proteome</keyword>
<dbReference type="AlphaFoldDB" id="A0A4R0Q6C5"/>
<proteinExistence type="predicted"/>